<gene>
    <name evidence="1" type="ORF">PF011_g27954</name>
</gene>
<accession>A0A6A3HA54</accession>
<reference evidence="1 2" key="1">
    <citation type="submission" date="2018-09" db="EMBL/GenBank/DDBJ databases">
        <title>Genomic investigation of the strawberry pathogen Phytophthora fragariae indicates pathogenicity is determined by transcriptional variation in three key races.</title>
        <authorList>
            <person name="Adams T.M."/>
            <person name="Armitage A.D."/>
            <person name="Sobczyk M.K."/>
            <person name="Bates H.J."/>
            <person name="Dunwell J.M."/>
            <person name="Nellist C.F."/>
            <person name="Harrison R.J."/>
        </authorList>
    </citation>
    <scope>NUCLEOTIDE SEQUENCE [LARGE SCALE GENOMIC DNA]</scope>
    <source>
        <strain evidence="1 2">SCRP245</strain>
    </source>
</reference>
<name>A0A6A3HA54_9STRA</name>
<comment type="caution">
    <text evidence="1">The sequence shown here is derived from an EMBL/GenBank/DDBJ whole genome shotgun (WGS) entry which is preliminary data.</text>
</comment>
<sequence length="318" mass="36013">MDRLPFFEKLLGIYKQMIFTPSRAAAVRGGYYRNYLLSSDLKATALEAALRGDRAANGTDMIKLRALFRLKHVSKIFRLMLKDDKSFLGGVSLKALIARAVDICSEELFETRVLSRDMLKFHDDLSDTFSEMCGLLGERWMRDKKQQARAILDLLEKRFLKLRFQRAKLSCFRELVHTYSEARDEMGLGKTSNTDSFRALEWYITPTLDDYQAQINLDGMDGQPFYFELVTTAFQDTSKFERASAMVPGIACYGDSVKRIVYGGPKELLNRGRELVVAVAKAEGVRLSERNSQKCMASFRVGEFVFSAAGVCRDTAAA</sequence>
<organism evidence="1 2">
    <name type="scientific">Phytophthora fragariae</name>
    <dbReference type="NCBI Taxonomy" id="53985"/>
    <lineage>
        <taxon>Eukaryota</taxon>
        <taxon>Sar</taxon>
        <taxon>Stramenopiles</taxon>
        <taxon>Oomycota</taxon>
        <taxon>Peronosporomycetes</taxon>
        <taxon>Peronosporales</taxon>
        <taxon>Peronosporaceae</taxon>
        <taxon>Phytophthora</taxon>
    </lineage>
</organism>
<dbReference type="AlphaFoldDB" id="A0A6A3HA54"/>
<dbReference type="EMBL" id="QXFW01004281">
    <property type="protein sequence ID" value="KAE8966391.1"/>
    <property type="molecule type" value="Genomic_DNA"/>
</dbReference>
<protein>
    <submittedName>
        <fullName evidence="1">Uncharacterized protein</fullName>
    </submittedName>
</protein>
<dbReference type="Proteomes" id="UP000460718">
    <property type="component" value="Unassembled WGS sequence"/>
</dbReference>
<proteinExistence type="predicted"/>
<evidence type="ECO:0000313" key="2">
    <source>
        <dbReference type="Proteomes" id="UP000460718"/>
    </source>
</evidence>
<evidence type="ECO:0000313" key="1">
    <source>
        <dbReference type="EMBL" id="KAE8966391.1"/>
    </source>
</evidence>